<sequence>MSNQSENENQVGKVIERKDNYVTVEIERHSACKNCGACDFGMSGNKTSELELENTVNAEVGDEVVVDMEGKDIVLASFLIYLFPLFSLVLGLFLGNMVAAEINGDENLIGLAFGILFMGFSYTGLKMYDNKVKTSQPQKFKPKILKKLTTN</sequence>
<dbReference type="PANTHER" id="PTHR35867">
    <property type="entry name" value="PROTEIN RSEC"/>
    <property type="match status" value="1"/>
</dbReference>
<organism evidence="2 3">
    <name type="scientific">Natranaerobius thermophilus (strain ATCC BAA-1301 / DSM 18059 / JW/NM-WN-LF)</name>
    <dbReference type="NCBI Taxonomy" id="457570"/>
    <lineage>
        <taxon>Bacteria</taxon>
        <taxon>Bacillati</taxon>
        <taxon>Bacillota</taxon>
        <taxon>Clostridia</taxon>
        <taxon>Natranaerobiales</taxon>
        <taxon>Natranaerobiaceae</taxon>
        <taxon>Natranaerobius</taxon>
    </lineage>
</organism>
<keyword evidence="1" id="KW-0472">Membrane</keyword>
<dbReference type="HOGENOM" id="CLU_124911_2_1_9"/>
<dbReference type="Pfam" id="PF04246">
    <property type="entry name" value="RseC_MucC"/>
    <property type="match status" value="1"/>
</dbReference>
<accession>B2A247</accession>
<keyword evidence="1" id="KW-0812">Transmembrane</keyword>
<feature type="transmembrane region" description="Helical" evidence="1">
    <location>
        <begin position="73"/>
        <end position="95"/>
    </location>
</feature>
<dbReference type="InParanoid" id="B2A247"/>
<dbReference type="RefSeq" id="WP_012447727.1">
    <property type="nucleotide sequence ID" value="NC_010718.1"/>
</dbReference>
<dbReference type="PANTHER" id="PTHR35867:SF1">
    <property type="entry name" value="PROTEIN RSEC"/>
    <property type="match status" value="1"/>
</dbReference>
<dbReference type="InterPro" id="IPR007359">
    <property type="entry name" value="SigmaE_reg_RseC_MucC"/>
</dbReference>
<dbReference type="InterPro" id="IPR026268">
    <property type="entry name" value="RseC"/>
</dbReference>
<dbReference type="AlphaFoldDB" id="B2A247"/>
<reference evidence="2 3" key="2">
    <citation type="journal article" date="2011" name="J. Bacteriol.">
        <title>Complete genome sequence of the anaerobic, halophilic alkalithermophile Natranaerobius thermophilus JW/NM-WN-LF.</title>
        <authorList>
            <person name="Zhao B."/>
            <person name="Mesbah N.M."/>
            <person name="Dalin E."/>
            <person name="Goodwin L."/>
            <person name="Nolan M."/>
            <person name="Pitluck S."/>
            <person name="Chertkov O."/>
            <person name="Brettin T.S."/>
            <person name="Han J."/>
            <person name="Larimer F.W."/>
            <person name="Land M.L."/>
            <person name="Hauser L."/>
            <person name="Kyrpides N."/>
            <person name="Wiegel J."/>
        </authorList>
    </citation>
    <scope>NUCLEOTIDE SEQUENCE [LARGE SCALE GENOMIC DNA]</scope>
    <source>
        <strain evidence="3">ATCC BAA-1301 / DSM 18059 / JW/NM-WN-LF</strain>
    </source>
</reference>
<keyword evidence="1" id="KW-1133">Transmembrane helix</keyword>
<dbReference type="OrthoDB" id="307768at2"/>
<keyword evidence="3" id="KW-1185">Reference proteome</keyword>
<evidence type="ECO:0000256" key="1">
    <source>
        <dbReference type="SAM" id="Phobius"/>
    </source>
</evidence>
<dbReference type="KEGG" id="nth:Nther_1269"/>
<gene>
    <name evidence="2" type="ordered locus">Nther_1269</name>
</gene>
<proteinExistence type="predicted"/>
<dbReference type="EMBL" id="CP001034">
    <property type="protein sequence ID" value="ACB84852.1"/>
    <property type="molecule type" value="Genomic_DNA"/>
</dbReference>
<dbReference type="PIRSF" id="PIRSF004923">
    <property type="entry name" value="RseC"/>
    <property type="match status" value="1"/>
</dbReference>
<dbReference type="eggNOG" id="COG3086">
    <property type="taxonomic scope" value="Bacteria"/>
</dbReference>
<protein>
    <submittedName>
        <fullName evidence="2">Positive regulator of sigma E, RseC/MucC</fullName>
    </submittedName>
</protein>
<evidence type="ECO:0000313" key="2">
    <source>
        <dbReference type="EMBL" id="ACB84852.1"/>
    </source>
</evidence>
<dbReference type="STRING" id="457570.Nther_1269"/>
<feature type="transmembrane region" description="Helical" evidence="1">
    <location>
        <begin position="107"/>
        <end position="125"/>
    </location>
</feature>
<evidence type="ECO:0000313" key="3">
    <source>
        <dbReference type="Proteomes" id="UP000001683"/>
    </source>
</evidence>
<dbReference type="Proteomes" id="UP000001683">
    <property type="component" value="Chromosome"/>
</dbReference>
<name>B2A247_NATTJ</name>
<reference evidence="2 3" key="1">
    <citation type="submission" date="2008-04" db="EMBL/GenBank/DDBJ databases">
        <title>Complete sequence of chromosome of Natranaerobius thermophilus JW/NM-WN-LF.</title>
        <authorList>
            <consortium name="US DOE Joint Genome Institute"/>
            <person name="Copeland A."/>
            <person name="Lucas S."/>
            <person name="Lapidus A."/>
            <person name="Glavina del Rio T."/>
            <person name="Dalin E."/>
            <person name="Tice H."/>
            <person name="Bruce D."/>
            <person name="Goodwin L."/>
            <person name="Pitluck S."/>
            <person name="Chertkov O."/>
            <person name="Brettin T."/>
            <person name="Detter J.C."/>
            <person name="Han C."/>
            <person name="Kuske C.R."/>
            <person name="Schmutz J."/>
            <person name="Larimer F."/>
            <person name="Land M."/>
            <person name="Hauser L."/>
            <person name="Kyrpides N."/>
            <person name="Lykidis A."/>
            <person name="Mesbah N.M."/>
            <person name="Wiegel J."/>
        </authorList>
    </citation>
    <scope>NUCLEOTIDE SEQUENCE [LARGE SCALE GENOMIC DNA]</scope>
    <source>
        <strain evidence="3">ATCC BAA-1301 / DSM 18059 / JW/NM-WN-LF</strain>
    </source>
</reference>